<evidence type="ECO:0000256" key="1">
    <source>
        <dbReference type="ARBA" id="ARBA00007465"/>
    </source>
</evidence>
<dbReference type="InterPro" id="IPR022801">
    <property type="entry name" value="Ribosomal_uS4"/>
</dbReference>
<dbReference type="PANTHER" id="PTHR11831:SF30">
    <property type="entry name" value="SMALL RIBOSOMAL SUBUNIT PROTEIN US4M"/>
    <property type="match status" value="1"/>
</dbReference>
<evidence type="ECO:0000256" key="3">
    <source>
        <dbReference type="SAM" id="MobiDB-lite"/>
    </source>
</evidence>
<dbReference type="GO" id="GO:0019843">
    <property type="term" value="F:rRNA binding"/>
    <property type="evidence" value="ECO:0007669"/>
    <property type="project" value="InterPro"/>
</dbReference>
<comment type="similarity">
    <text evidence="1">Belongs to the universal ribosomal protein uS4 family.</text>
</comment>
<gene>
    <name evidence="5" type="ORF">WN944_023893</name>
</gene>
<dbReference type="Proteomes" id="UP001428341">
    <property type="component" value="Unassembled WGS sequence"/>
</dbReference>
<accession>A0AAP0LLY6</accession>
<evidence type="ECO:0000313" key="6">
    <source>
        <dbReference type="Proteomes" id="UP001428341"/>
    </source>
</evidence>
<dbReference type="EMBL" id="JBCGBO010000024">
    <property type="protein sequence ID" value="KAK9180758.1"/>
    <property type="molecule type" value="Genomic_DNA"/>
</dbReference>
<keyword evidence="4" id="KW-0472">Membrane</keyword>
<organism evidence="5 6">
    <name type="scientific">Citrus x changshan-huyou</name>
    <dbReference type="NCBI Taxonomy" id="2935761"/>
    <lineage>
        <taxon>Eukaryota</taxon>
        <taxon>Viridiplantae</taxon>
        <taxon>Streptophyta</taxon>
        <taxon>Embryophyta</taxon>
        <taxon>Tracheophyta</taxon>
        <taxon>Spermatophyta</taxon>
        <taxon>Magnoliopsida</taxon>
        <taxon>eudicotyledons</taxon>
        <taxon>Gunneridae</taxon>
        <taxon>Pentapetalae</taxon>
        <taxon>rosids</taxon>
        <taxon>malvids</taxon>
        <taxon>Sapindales</taxon>
        <taxon>Rutaceae</taxon>
        <taxon>Aurantioideae</taxon>
        <taxon>Citrus</taxon>
    </lineage>
</organism>
<keyword evidence="4" id="KW-0812">Transmembrane</keyword>
<reference evidence="5 6" key="1">
    <citation type="submission" date="2024-05" db="EMBL/GenBank/DDBJ databases">
        <title>Haplotype-resolved chromosome-level genome assembly of Huyou (Citrus changshanensis).</title>
        <authorList>
            <person name="Miao C."/>
            <person name="Chen W."/>
            <person name="Wu Y."/>
            <person name="Wang L."/>
            <person name="Zhao S."/>
            <person name="Grierson D."/>
            <person name="Xu C."/>
            <person name="Chen K."/>
        </authorList>
    </citation>
    <scope>NUCLEOTIDE SEQUENCE [LARGE SCALE GENOMIC DNA]</scope>
    <source>
        <strain evidence="5">01-14</strain>
        <tissue evidence="5">Leaf</tissue>
    </source>
</reference>
<dbReference type="GO" id="GO:0003735">
    <property type="term" value="F:structural constituent of ribosome"/>
    <property type="evidence" value="ECO:0007669"/>
    <property type="project" value="TreeGrafter"/>
</dbReference>
<dbReference type="PANTHER" id="PTHR11831">
    <property type="entry name" value="30S 40S RIBOSOMAL PROTEIN"/>
    <property type="match status" value="1"/>
</dbReference>
<name>A0AAP0LLY6_9ROSI</name>
<evidence type="ECO:0000256" key="4">
    <source>
        <dbReference type="SAM" id="Phobius"/>
    </source>
</evidence>
<proteinExistence type="inferred from homology"/>
<protein>
    <submittedName>
        <fullName evidence="5">Uncharacterized protein</fullName>
    </submittedName>
</protein>
<sequence length="288" mass="33178">MSALRFKTCRLLSGNVRKRELTIIQRRILRRLRKKMRSIKRKIYPRENLNSYIQSQTTRKLPLFHGDLPITEMHRGTEQTTRKMKVFFLEIMGNFIIPVVIFSLFLYVFGIPLIAFCDTEDGETSGSSSGEISGSSSAHKRKRGFDLNSTPAITEEKEIRGAIDLNKTPLQLDVEAQLLQRHQLEMDETRASIRAWVDWKIRKEMEAQGGTPLVGPIENLDEEVSTVITYGPQPKNPSNLSNVRRCLSILNNALWSEKDSPLKIKVEKAIVDAVRLFLVDERERKRQR</sequence>
<dbReference type="GO" id="GO:0015935">
    <property type="term" value="C:small ribosomal subunit"/>
    <property type="evidence" value="ECO:0007669"/>
    <property type="project" value="TreeGrafter"/>
</dbReference>
<feature type="transmembrane region" description="Helical" evidence="4">
    <location>
        <begin position="87"/>
        <end position="109"/>
    </location>
</feature>
<keyword evidence="2" id="KW-0687">Ribonucleoprotein</keyword>
<comment type="caution">
    <text evidence="5">The sequence shown here is derived from an EMBL/GenBank/DDBJ whole genome shotgun (WGS) entry which is preliminary data.</text>
</comment>
<feature type="compositionally biased region" description="Low complexity" evidence="3">
    <location>
        <begin position="124"/>
        <end position="137"/>
    </location>
</feature>
<feature type="region of interest" description="Disordered" evidence="3">
    <location>
        <begin position="124"/>
        <end position="151"/>
    </location>
</feature>
<evidence type="ECO:0000256" key="2">
    <source>
        <dbReference type="ARBA" id="ARBA00023274"/>
    </source>
</evidence>
<dbReference type="GO" id="GO:0042274">
    <property type="term" value="P:ribosomal small subunit biogenesis"/>
    <property type="evidence" value="ECO:0007669"/>
    <property type="project" value="TreeGrafter"/>
</dbReference>
<keyword evidence="6" id="KW-1185">Reference proteome</keyword>
<evidence type="ECO:0000313" key="5">
    <source>
        <dbReference type="EMBL" id="KAK9180758.1"/>
    </source>
</evidence>
<dbReference type="AlphaFoldDB" id="A0AAP0LLY6"/>
<keyword evidence="4" id="KW-1133">Transmembrane helix</keyword>